<sequence>MAEEDVKLEDSNLAGIGSDMDKQLRQAAADAEPEFDGAGSEPGLEIWRIEKFEPVKVRDEKEFGIFYKGDCYIVLNTYQKDGSDALLWDLHYWIGADSTQDEQGSVAYFCVNLDDKLGTKPVQYREVMGSESAKFMSFFDKYMLVDGGVASGFTSPEPETYETKLFHVTGKGTDVKVNQEPLALESLNRSDVFILDCGMTLFQWNSVGCGAFERMAGCGVLERISALRNHEPEEHNIDGEEIMDRDDFWEKMGCDKPDLNELPSAPVAEEVEEGASRRLYKISDENGEMVCSLVQEVEEGALDSGLTDEEAIMCAVVGDKHAIFYLGKHSSQSERFYLNMFTGKLLNQCGLPEFAPTTMASKESAKDEWAALF</sequence>
<dbReference type="GO" id="GO:0051014">
    <property type="term" value="P:actin filament severing"/>
    <property type="evidence" value="ECO:0007669"/>
    <property type="project" value="TreeGrafter"/>
</dbReference>
<dbReference type="EMBL" id="VRMN01000001">
    <property type="protein sequence ID" value="KAA8498531.1"/>
    <property type="molecule type" value="Genomic_DNA"/>
</dbReference>
<keyword evidence="5" id="KW-1185">Reference proteome</keyword>
<dbReference type="GO" id="GO:0015629">
    <property type="term" value="C:actin cytoskeleton"/>
    <property type="evidence" value="ECO:0007669"/>
    <property type="project" value="TreeGrafter"/>
</dbReference>
<dbReference type="SUPFAM" id="SSF55753">
    <property type="entry name" value="Actin depolymerizing proteins"/>
    <property type="match status" value="2"/>
</dbReference>
<dbReference type="InterPro" id="IPR007122">
    <property type="entry name" value="Villin/Gelsolin"/>
</dbReference>
<evidence type="ECO:0000256" key="2">
    <source>
        <dbReference type="SAM" id="MobiDB-lite"/>
    </source>
</evidence>
<feature type="domain" description="Gelsolin-like" evidence="3">
    <location>
        <begin position="175"/>
        <end position="236"/>
    </location>
</feature>
<dbReference type="InterPro" id="IPR007123">
    <property type="entry name" value="Gelsolin-like_dom"/>
</dbReference>
<dbReference type="GO" id="GO:0051015">
    <property type="term" value="F:actin filament binding"/>
    <property type="evidence" value="ECO:0007669"/>
    <property type="project" value="InterPro"/>
</dbReference>
<keyword evidence="1" id="KW-0677">Repeat</keyword>
<feature type="domain" description="Gelsolin-like" evidence="3">
    <location>
        <begin position="64"/>
        <end position="136"/>
    </location>
</feature>
<dbReference type="OMA" id="YKKPDSK"/>
<reference evidence="5" key="1">
    <citation type="journal article" date="2019" name="Nat. Commun.">
        <title>Expansion of phycobilisome linker gene families in mesophilic red algae.</title>
        <authorList>
            <person name="Lee J."/>
            <person name="Kim D."/>
            <person name="Bhattacharya D."/>
            <person name="Yoon H.S."/>
        </authorList>
    </citation>
    <scope>NUCLEOTIDE SEQUENCE [LARGE SCALE GENOMIC DNA]</scope>
    <source>
        <strain evidence="5">CCMP 1328</strain>
    </source>
</reference>
<dbReference type="GO" id="GO:0005546">
    <property type="term" value="F:phosphatidylinositol-4,5-bisphosphate binding"/>
    <property type="evidence" value="ECO:0007669"/>
    <property type="project" value="TreeGrafter"/>
</dbReference>
<dbReference type="PANTHER" id="PTHR11977:SF51">
    <property type="entry name" value="PROTEIN FLIGHTLESS-1 HOMOLOG"/>
    <property type="match status" value="1"/>
</dbReference>
<organism evidence="4 5">
    <name type="scientific">Porphyridium purpureum</name>
    <name type="common">Red alga</name>
    <name type="synonym">Porphyridium cruentum</name>
    <dbReference type="NCBI Taxonomy" id="35688"/>
    <lineage>
        <taxon>Eukaryota</taxon>
        <taxon>Rhodophyta</taxon>
        <taxon>Bangiophyceae</taxon>
        <taxon>Porphyridiales</taxon>
        <taxon>Porphyridiaceae</taxon>
        <taxon>Porphyridium</taxon>
    </lineage>
</organism>
<gene>
    <name evidence="4" type="ORF">FVE85_6116</name>
</gene>
<comment type="caution">
    <text evidence="4">The sequence shown here is derived from an EMBL/GenBank/DDBJ whole genome shotgun (WGS) entry which is preliminary data.</text>
</comment>
<dbReference type="Proteomes" id="UP000324585">
    <property type="component" value="Unassembled WGS sequence"/>
</dbReference>
<evidence type="ECO:0000256" key="1">
    <source>
        <dbReference type="ARBA" id="ARBA00022737"/>
    </source>
</evidence>
<dbReference type="OrthoDB" id="6375767at2759"/>
<dbReference type="InterPro" id="IPR029006">
    <property type="entry name" value="ADF-H/Gelsolin-like_dom_sf"/>
</dbReference>
<name>A0A5J4Z3W6_PORPP</name>
<dbReference type="GO" id="GO:0051016">
    <property type="term" value="P:barbed-end actin filament capping"/>
    <property type="evidence" value="ECO:0007669"/>
    <property type="project" value="TreeGrafter"/>
</dbReference>
<dbReference type="Pfam" id="PF00626">
    <property type="entry name" value="Gelsolin"/>
    <property type="match status" value="2"/>
</dbReference>
<evidence type="ECO:0000313" key="5">
    <source>
        <dbReference type="Proteomes" id="UP000324585"/>
    </source>
</evidence>
<dbReference type="CDD" id="cd11290">
    <property type="entry name" value="gelsolin_S1_like"/>
    <property type="match status" value="1"/>
</dbReference>
<dbReference type="SMART" id="SM00262">
    <property type="entry name" value="GEL"/>
    <property type="match status" value="2"/>
</dbReference>
<proteinExistence type="predicted"/>
<dbReference type="PRINTS" id="PR00597">
    <property type="entry name" value="GELSOLIN"/>
</dbReference>
<feature type="region of interest" description="Disordered" evidence="2">
    <location>
        <begin position="1"/>
        <end position="41"/>
    </location>
</feature>
<dbReference type="GO" id="GO:0008154">
    <property type="term" value="P:actin polymerization or depolymerization"/>
    <property type="evidence" value="ECO:0007669"/>
    <property type="project" value="TreeGrafter"/>
</dbReference>
<protein>
    <submittedName>
        <fullName evidence="4">Severin</fullName>
    </submittedName>
</protein>
<dbReference type="PANTHER" id="PTHR11977">
    <property type="entry name" value="VILLIN"/>
    <property type="match status" value="1"/>
</dbReference>
<dbReference type="GO" id="GO:0005737">
    <property type="term" value="C:cytoplasm"/>
    <property type="evidence" value="ECO:0007669"/>
    <property type="project" value="TreeGrafter"/>
</dbReference>
<dbReference type="Gene3D" id="3.40.20.10">
    <property type="entry name" value="Severin"/>
    <property type="match status" value="2"/>
</dbReference>
<evidence type="ECO:0000313" key="4">
    <source>
        <dbReference type="EMBL" id="KAA8498531.1"/>
    </source>
</evidence>
<dbReference type="AlphaFoldDB" id="A0A5J4Z3W6"/>
<feature type="compositionally biased region" description="Basic and acidic residues" evidence="2">
    <location>
        <begin position="1"/>
        <end position="10"/>
    </location>
</feature>
<accession>A0A5J4Z3W6</accession>
<evidence type="ECO:0000259" key="3">
    <source>
        <dbReference type="Pfam" id="PF00626"/>
    </source>
</evidence>